<organism evidence="1 2">
    <name type="scientific">Salmonella enterica subsp. enterica serovar Infantis str. SARB27</name>
    <dbReference type="NCBI Taxonomy" id="596155"/>
    <lineage>
        <taxon>Bacteria</taxon>
        <taxon>Pseudomonadati</taxon>
        <taxon>Pseudomonadota</taxon>
        <taxon>Gammaproteobacteria</taxon>
        <taxon>Enterobacterales</taxon>
        <taxon>Enterobacteriaceae</taxon>
        <taxon>Salmonella</taxon>
    </lineage>
</organism>
<comment type="caution">
    <text evidence="1">The sequence shown here is derived from an EMBL/GenBank/DDBJ whole genome shotgun (WGS) entry which is preliminary data.</text>
</comment>
<protein>
    <submittedName>
        <fullName evidence="1">Uncharacterized protein</fullName>
    </submittedName>
</protein>
<accession>A0A6C8G7T3</accession>
<name>A0A6C8G7T3_SALIN</name>
<proteinExistence type="predicted"/>
<dbReference type="EMBL" id="AFYI01000002">
    <property type="protein sequence ID" value="EHB41641.1"/>
    <property type="molecule type" value="Genomic_DNA"/>
</dbReference>
<dbReference type="AlphaFoldDB" id="A0A6C8G7T3"/>
<dbReference type="Proteomes" id="UP000004564">
    <property type="component" value="Chromosome"/>
</dbReference>
<gene>
    <name evidence="1" type="ORF">SEENIN0B_01504</name>
</gene>
<evidence type="ECO:0000313" key="2">
    <source>
        <dbReference type="Proteomes" id="UP000004564"/>
    </source>
</evidence>
<evidence type="ECO:0000313" key="1">
    <source>
        <dbReference type="EMBL" id="EHB41641.1"/>
    </source>
</evidence>
<sequence length="41" mass="5073">MFSARYKNYHADKFFLLCMRLSKKLLFRIALCCYIKLFNVY</sequence>
<reference evidence="1 2" key="1">
    <citation type="submission" date="2011-09" db="EMBL/GenBank/DDBJ databases">
        <authorList>
            <person name="McClelland M."/>
            <person name="Clifton S."/>
            <person name="Porwollik S."/>
            <person name="Cheng P."/>
            <person name="Wollam A."/>
            <person name="Wang C."/>
            <person name="Pepin K."/>
            <person name="Bhonagiri V."/>
            <person name="Fulton R."/>
            <person name="Fulton L.F."/>
            <person name="Delehaunty K."/>
            <person name="Fronick C."/>
            <person name="O'Laughlin M."/>
            <person name="Godfrey J."/>
            <person name="Waligorski J."/>
            <person name="Appelbaum E."/>
            <person name="Farmer C."/>
            <person name="Strong C."/>
            <person name="Tomlinson C."/>
            <person name="Hou S."/>
            <person name="Minx P."/>
            <person name="Warren W."/>
            <person name="Wilson R.K."/>
        </authorList>
    </citation>
    <scope>NUCLEOTIDE SEQUENCE [LARGE SCALE GENOMIC DNA]</scope>
    <source>
        <strain evidence="2">SARB 27</strain>
    </source>
</reference>